<dbReference type="InterPro" id="IPR020568">
    <property type="entry name" value="Ribosomal_Su5_D2-typ_SF"/>
</dbReference>
<feature type="binding site" evidence="9">
    <location>
        <position position="182"/>
    </location>
    <ligand>
        <name>ATP</name>
        <dbReference type="ChEBI" id="CHEBI:30616"/>
    </ligand>
</feature>
<dbReference type="SUPFAM" id="SSF110942">
    <property type="entry name" value="HSP90 C-terminal domain"/>
    <property type="match status" value="1"/>
</dbReference>
<comment type="function">
    <text evidence="8">Molecular chaperone. Has ATPase activity.</text>
</comment>
<keyword evidence="5 8" id="KW-0067">ATP-binding</keyword>
<organism evidence="11 12">
    <name type="scientific">Rhizobium mongolense subsp. loessense</name>
    <dbReference type="NCBI Taxonomy" id="158890"/>
    <lineage>
        <taxon>Bacteria</taxon>
        <taxon>Pseudomonadati</taxon>
        <taxon>Pseudomonadota</taxon>
        <taxon>Alphaproteobacteria</taxon>
        <taxon>Hyphomicrobiales</taxon>
        <taxon>Rhizobiaceae</taxon>
        <taxon>Rhizobium/Agrobacterium group</taxon>
        <taxon>Rhizobium</taxon>
    </lineage>
</organism>
<dbReference type="SMART" id="SM00387">
    <property type="entry name" value="HATPase_c"/>
    <property type="match status" value="1"/>
</dbReference>
<feature type="region of interest" description="A; substrate-binding" evidence="8">
    <location>
        <begin position="1"/>
        <end position="337"/>
    </location>
</feature>
<dbReference type="Pfam" id="PF00183">
    <property type="entry name" value="HSP90"/>
    <property type="match status" value="1"/>
</dbReference>
<dbReference type="Gene3D" id="3.30.565.10">
    <property type="entry name" value="Histidine kinase-like ATPase, C-terminal domain"/>
    <property type="match status" value="1"/>
</dbReference>
<dbReference type="GO" id="GO:0051082">
    <property type="term" value="F:unfolded protein binding"/>
    <property type="evidence" value="ECO:0007669"/>
    <property type="project" value="UniProtKB-UniRule"/>
</dbReference>
<dbReference type="Proteomes" id="UP000199542">
    <property type="component" value="Unassembled WGS sequence"/>
</dbReference>
<dbReference type="SUPFAM" id="SSF54211">
    <property type="entry name" value="Ribosomal protein S5 domain 2-like"/>
    <property type="match status" value="1"/>
</dbReference>
<dbReference type="FunFam" id="3.30.565.10:FF:000009">
    <property type="entry name" value="Molecular chaperone HtpG"/>
    <property type="match status" value="1"/>
</dbReference>
<accession>A0A1G4QR87</accession>
<dbReference type="InterPro" id="IPR003594">
    <property type="entry name" value="HATPase_dom"/>
</dbReference>
<proteinExistence type="inferred from homology"/>
<dbReference type="GO" id="GO:0005737">
    <property type="term" value="C:cytoplasm"/>
    <property type="evidence" value="ECO:0007669"/>
    <property type="project" value="UniProtKB-SubCell"/>
</dbReference>
<dbReference type="AlphaFoldDB" id="A0A1G4QR87"/>
<dbReference type="Gene3D" id="1.20.120.790">
    <property type="entry name" value="Heat shock protein 90, C-terminal domain"/>
    <property type="match status" value="1"/>
</dbReference>
<evidence type="ECO:0000313" key="12">
    <source>
        <dbReference type="Proteomes" id="UP000199542"/>
    </source>
</evidence>
<comment type="similarity">
    <text evidence="2 8">Belongs to the heat shock protein 90 family.</text>
</comment>
<gene>
    <name evidence="8" type="primary">htpG</name>
    <name evidence="11" type="ORF">SAMN02927900_01757</name>
</gene>
<evidence type="ECO:0000256" key="3">
    <source>
        <dbReference type="ARBA" id="ARBA00022490"/>
    </source>
</evidence>
<evidence type="ECO:0000256" key="8">
    <source>
        <dbReference type="HAMAP-Rule" id="MF_00505"/>
    </source>
</evidence>
<dbReference type="InterPro" id="IPR001404">
    <property type="entry name" value="Hsp90_fam"/>
</dbReference>
<feature type="binding site" evidence="9">
    <location>
        <begin position="106"/>
        <end position="107"/>
    </location>
    <ligand>
        <name>ATP</name>
        <dbReference type="ChEBI" id="CHEBI:30616"/>
    </ligand>
</feature>
<evidence type="ECO:0000259" key="10">
    <source>
        <dbReference type="SMART" id="SM00387"/>
    </source>
</evidence>
<dbReference type="NCBIfam" id="NF003555">
    <property type="entry name" value="PRK05218.1"/>
    <property type="match status" value="1"/>
</dbReference>
<comment type="subunit">
    <text evidence="8">Homodimer.</text>
</comment>
<dbReference type="InterPro" id="IPR036890">
    <property type="entry name" value="HATPase_C_sf"/>
</dbReference>
<dbReference type="PROSITE" id="PS00298">
    <property type="entry name" value="HSP90"/>
    <property type="match status" value="1"/>
</dbReference>
<feature type="region of interest" description="C" evidence="8">
    <location>
        <begin position="554"/>
        <end position="630"/>
    </location>
</feature>
<evidence type="ECO:0000256" key="9">
    <source>
        <dbReference type="PIRSR" id="PIRSR002583-1"/>
    </source>
</evidence>
<dbReference type="PIRSF" id="PIRSF002583">
    <property type="entry name" value="Hsp90"/>
    <property type="match status" value="1"/>
</dbReference>
<keyword evidence="3 8" id="KW-0963">Cytoplasm</keyword>
<feature type="binding site" evidence="9">
    <location>
        <position position="44"/>
    </location>
    <ligand>
        <name>ATP</name>
        <dbReference type="ChEBI" id="CHEBI:30616"/>
    </ligand>
</feature>
<feature type="region of interest" description="B" evidence="8">
    <location>
        <begin position="338"/>
        <end position="553"/>
    </location>
</feature>
<evidence type="ECO:0000256" key="5">
    <source>
        <dbReference type="ARBA" id="ARBA00022840"/>
    </source>
</evidence>
<dbReference type="InterPro" id="IPR020575">
    <property type="entry name" value="Hsp90_N"/>
</dbReference>
<dbReference type="GO" id="GO:0140662">
    <property type="term" value="F:ATP-dependent protein folding chaperone"/>
    <property type="evidence" value="ECO:0007669"/>
    <property type="project" value="InterPro"/>
</dbReference>
<keyword evidence="6 8" id="KW-0346">Stress response</keyword>
<dbReference type="RefSeq" id="WP_092584495.1">
    <property type="nucleotide sequence ID" value="NZ_FMTM01000002.1"/>
</dbReference>
<evidence type="ECO:0000313" key="11">
    <source>
        <dbReference type="EMBL" id="SCW47143.1"/>
    </source>
</evidence>
<evidence type="ECO:0000256" key="7">
    <source>
        <dbReference type="ARBA" id="ARBA00023186"/>
    </source>
</evidence>
<feature type="binding site" evidence="9">
    <location>
        <position position="86"/>
    </location>
    <ligand>
        <name>ATP</name>
        <dbReference type="ChEBI" id="CHEBI:30616"/>
    </ligand>
</feature>
<evidence type="ECO:0000256" key="1">
    <source>
        <dbReference type="ARBA" id="ARBA00004496"/>
    </source>
</evidence>
<dbReference type="SUPFAM" id="SSF55874">
    <property type="entry name" value="ATPase domain of HSP90 chaperone/DNA topoisomerase II/histidine kinase"/>
    <property type="match status" value="1"/>
</dbReference>
<dbReference type="GO" id="GO:0016887">
    <property type="term" value="F:ATP hydrolysis activity"/>
    <property type="evidence" value="ECO:0007669"/>
    <property type="project" value="InterPro"/>
</dbReference>
<name>A0A1G4QR87_9HYPH</name>
<dbReference type="InterPro" id="IPR019805">
    <property type="entry name" value="Heat_shock_protein_90_CS"/>
</dbReference>
<comment type="subcellular location">
    <subcellularLocation>
        <location evidence="1 8">Cytoplasm</location>
    </subcellularLocation>
</comment>
<dbReference type="Gene3D" id="3.30.230.80">
    <property type="match status" value="1"/>
</dbReference>
<evidence type="ECO:0000256" key="2">
    <source>
        <dbReference type="ARBA" id="ARBA00008239"/>
    </source>
</evidence>
<evidence type="ECO:0000256" key="6">
    <source>
        <dbReference type="ARBA" id="ARBA00023016"/>
    </source>
</evidence>
<dbReference type="HAMAP" id="MF_00505">
    <property type="entry name" value="HSP90"/>
    <property type="match status" value="1"/>
</dbReference>
<keyword evidence="4 8" id="KW-0547">Nucleotide-binding</keyword>
<dbReference type="GO" id="GO:0005524">
    <property type="term" value="F:ATP binding"/>
    <property type="evidence" value="ECO:0007669"/>
    <property type="project" value="UniProtKB-UniRule"/>
</dbReference>
<dbReference type="Gene3D" id="3.40.50.11260">
    <property type="match status" value="1"/>
</dbReference>
<dbReference type="EMBL" id="FMTM01000002">
    <property type="protein sequence ID" value="SCW47143.1"/>
    <property type="molecule type" value="Genomic_DNA"/>
</dbReference>
<feature type="domain" description="Histidine kinase/HSP90-like ATPase" evidence="10">
    <location>
        <begin position="33"/>
        <end position="192"/>
    </location>
</feature>
<feature type="binding site" evidence="9">
    <location>
        <position position="91"/>
    </location>
    <ligand>
        <name>ATP</name>
        <dbReference type="ChEBI" id="CHEBI:30616"/>
    </ligand>
</feature>
<dbReference type="PRINTS" id="PR00775">
    <property type="entry name" value="HEATSHOCK90"/>
</dbReference>
<reference evidence="11 12" key="1">
    <citation type="submission" date="2016-10" db="EMBL/GenBank/DDBJ databases">
        <authorList>
            <person name="de Groot N.N."/>
        </authorList>
    </citation>
    <scope>NUCLEOTIDE SEQUENCE [LARGE SCALE GENOMIC DNA]</scope>
    <source>
        <strain evidence="11 12">CGMCC 1.3401</strain>
    </source>
</reference>
<feature type="binding site" evidence="9">
    <location>
        <begin position="129"/>
        <end position="134"/>
    </location>
    <ligand>
        <name>ATP</name>
        <dbReference type="ChEBI" id="CHEBI:30616"/>
    </ligand>
</feature>
<feature type="binding site" evidence="9">
    <location>
        <position position="40"/>
    </location>
    <ligand>
        <name>ATP</name>
        <dbReference type="ChEBI" id="CHEBI:30616"/>
    </ligand>
</feature>
<dbReference type="PANTHER" id="PTHR11528">
    <property type="entry name" value="HEAT SHOCK PROTEIN 90 FAMILY MEMBER"/>
    <property type="match status" value="1"/>
</dbReference>
<dbReference type="InterPro" id="IPR037196">
    <property type="entry name" value="HSP90_C"/>
</dbReference>
<feature type="binding site" evidence="9">
    <location>
        <position position="337"/>
    </location>
    <ligand>
        <name>ATP</name>
        <dbReference type="ChEBI" id="CHEBI:30616"/>
    </ligand>
</feature>
<sequence>MTTTATHNTAENHIFEADVARLLHMMVHSVYSDKDVFLRELISNAADASEKLRFEAIATPTMLANDPDGRITLSLDEEKRQLVVEDNGIGMSRDELIEALGTIARSGTRAFMERIEANKAGESAQLIGQFGVGFYSCFMVAERVDVVSRRAGADEAWLWSSDGRGSYSVSPVDVVDAPPRGTRITLHLMEDAKTYTSRWSVERIVKEQSGHVPVPITIIEKPGAEAIQLTDGTALWTRSKSDISAEEYTDFYRGISGQYDEPAVTVHFRAEGRHEYTALAFVPGSQPFDMFDPDRKGRMKLYVKRVFITDDAELMPRYLRFVRGLIDTADLPLNVSREMIQASPILAAIRKGVTSRVVAAIEKLAENDADAFIKFWETFGSVVKEGIYEDFERRSQLIALSRFRTTASSDGYRSLSDYVKDAKQDQSAIYYLTGNSLDQLKASPQLEGFRARGIEVLLLTDSIDSFWVMNAPEFEGKTFKSITQGAADLAQFATSNDQAAAKSETPADLENFIAFARETLADQVSDVRASDRLTESAVCLVASEQGYDRQMEKILQGAGRLQSAAKPILEINLEHPLVKGIAAKDDGSSLREDAALLLLDQARILDGDRPVDPRAFAERLTRVFQRALQS</sequence>
<evidence type="ECO:0000256" key="4">
    <source>
        <dbReference type="ARBA" id="ARBA00022741"/>
    </source>
</evidence>
<keyword evidence="7 8" id="KW-0143">Chaperone</keyword>
<protein>
    <recommendedName>
        <fullName evidence="8">Chaperone protein HtpG</fullName>
    </recommendedName>
    <alternativeName>
        <fullName evidence="8">Heat shock protein HtpG</fullName>
    </alternativeName>
    <alternativeName>
        <fullName evidence="8">High temperature protein G</fullName>
    </alternativeName>
</protein>
<dbReference type="Pfam" id="PF13589">
    <property type="entry name" value="HATPase_c_3"/>
    <property type="match status" value="1"/>
</dbReference>
<dbReference type="CDD" id="cd16927">
    <property type="entry name" value="HATPase_Hsp90-like"/>
    <property type="match status" value="1"/>
</dbReference>